<evidence type="ECO:0000313" key="1">
    <source>
        <dbReference type="EMBL" id="EEF80509.1"/>
    </source>
</evidence>
<dbReference type="RefSeq" id="WP_008290585.1">
    <property type="nucleotide sequence ID" value="NZ_GG657892.1"/>
</dbReference>
<name>C0N455_9GAMM</name>
<dbReference type="HOGENOM" id="CLU_1862866_0_0_6"/>
<reference evidence="1 2" key="1">
    <citation type="journal article" date="2011" name="J. Bacteriol.">
        <title>Draft genome sequence of the chemolithoheterotrophic, halophilic methylotroph Methylophaga thiooxydans DMS010.</title>
        <authorList>
            <person name="Boden R."/>
            <person name="Ferriera S."/>
            <person name="Johnson J."/>
            <person name="Kelly D.P."/>
            <person name="Murrell J.C."/>
            <person name="Schafer H."/>
        </authorList>
    </citation>
    <scope>NUCLEOTIDE SEQUENCE [LARGE SCALE GENOMIC DNA]</scope>
    <source>
        <strain evidence="1 2">DMS010</strain>
    </source>
</reference>
<gene>
    <name evidence="1" type="ORF">MDMS009_834</name>
</gene>
<keyword evidence="2" id="KW-1185">Reference proteome</keyword>
<sequence length="137" mass="15406">MKLSVDFSLLQDAVRTMGAGEVEFDISDEIVPIQPIDAQLGEGFEVNFEDIVFDDGLASYQGRQVLLYIKDHGNKILDALDDGSKGKRFHVADCRTLDEMRRKGRSERYVVTNDLSGNFSISGQDWKTRRGMKRSGT</sequence>
<protein>
    <submittedName>
        <fullName evidence="1">Uncharacterized protein</fullName>
    </submittedName>
</protein>
<dbReference type="Proteomes" id="UP000004679">
    <property type="component" value="Unassembled WGS sequence"/>
</dbReference>
<proteinExistence type="predicted"/>
<dbReference type="AlphaFoldDB" id="C0N455"/>
<organism evidence="1 2">
    <name type="scientific">Methylophaga thiooxydans DMS010</name>
    <dbReference type="NCBI Taxonomy" id="637616"/>
    <lineage>
        <taxon>Bacteria</taxon>
        <taxon>Pseudomonadati</taxon>
        <taxon>Pseudomonadota</taxon>
        <taxon>Gammaproteobacteria</taxon>
        <taxon>Thiotrichales</taxon>
        <taxon>Piscirickettsiaceae</taxon>
        <taxon>Methylophaga</taxon>
    </lineage>
</organism>
<evidence type="ECO:0000313" key="2">
    <source>
        <dbReference type="Proteomes" id="UP000004679"/>
    </source>
</evidence>
<dbReference type="EMBL" id="GG657892">
    <property type="protein sequence ID" value="EEF80509.1"/>
    <property type="molecule type" value="Genomic_DNA"/>
</dbReference>
<accession>C0N455</accession>